<dbReference type="Proteomes" id="UP000319257">
    <property type="component" value="Unassembled WGS sequence"/>
</dbReference>
<dbReference type="STRING" id="1093900.A0A507AJK4"/>
<dbReference type="GeneID" id="41978462"/>
<accession>A0A507AJK4</accession>
<dbReference type="PANTHER" id="PTHR22767">
    <property type="entry name" value="N-TERMINAL ACETYLTRANSFERASE-RELATED"/>
    <property type="match status" value="1"/>
</dbReference>
<dbReference type="PANTHER" id="PTHR22767:SF3">
    <property type="entry name" value="N-ALPHA-ACETYLTRANSFERASE 25, NATB AUXILIARY SUBUNIT"/>
    <property type="match status" value="1"/>
</dbReference>
<proteinExistence type="inferred from homology"/>
<dbReference type="OrthoDB" id="1874341at2759"/>
<dbReference type="InParanoid" id="A0A507AJK4"/>
<dbReference type="AlphaFoldDB" id="A0A507AJK4"/>
<dbReference type="InterPro" id="IPR019183">
    <property type="entry name" value="NAA25_NatB_aux_su"/>
</dbReference>
<comment type="similarity">
    <text evidence="1">Belongs to the MDM20/NAA25 family.</text>
</comment>
<dbReference type="EMBL" id="SKBQ01000096">
    <property type="protein sequence ID" value="TPX07027.1"/>
    <property type="molecule type" value="Genomic_DNA"/>
</dbReference>
<comment type="caution">
    <text evidence="2">The sequence shown here is derived from an EMBL/GenBank/DDBJ whole genome shotgun (WGS) entry which is preliminary data.</text>
</comment>
<evidence type="ECO:0000256" key="1">
    <source>
        <dbReference type="ARBA" id="ARBA00006298"/>
    </source>
</evidence>
<dbReference type="RefSeq" id="XP_030988738.1">
    <property type="nucleotide sequence ID" value="XM_031133698.1"/>
</dbReference>
<evidence type="ECO:0000313" key="2">
    <source>
        <dbReference type="EMBL" id="TPX07027.1"/>
    </source>
</evidence>
<reference evidence="2 3" key="1">
    <citation type="submission" date="2019-06" db="EMBL/GenBank/DDBJ databases">
        <title>Draft genome sequence of the filamentous fungus Phialemoniopsis curvata isolated from diesel fuel.</title>
        <authorList>
            <person name="Varaljay V.A."/>
            <person name="Lyon W.J."/>
            <person name="Crouch A.L."/>
            <person name="Drake C.E."/>
            <person name="Hollomon J.M."/>
            <person name="Nadeau L.J."/>
            <person name="Nunn H.S."/>
            <person name="Stevenson B.S."/>
            <person name="Bojanowski C.L."/>
            <person name="Crookes-Goodson W.J."/>
        </authorList>
    </citation>
    <scope>NUCLEOTIDE SEQUENCE [LARGE SCALE GENOMIC DNA]</scope>
    <source>
        <strain evidence="2 3">D216</strain>
    </source>
</reference>
<protein>
    <submittedName>
        <fullName evidence="2">Uncharacterized protein</fullName>
    </submittedName>
</protein>
<gene>
    <name evidence="2" type="ORF">E0L32_011015</name>
</gene>
<evidence type="ECO:0000313" key="3">
    <source>
        <dbReference type="Proteomes" id="UP000319257"/>
    </source>
</evidence>
<dbReference type="GO" id="GO:0031416">
    <property type="term" value="C:NatB complex"/>
    <property type="evidence" value="ECO:0007669"/>
    <property type="project" value="TreeGrafter"/>
</dbReference>
<organism evidence="2 3">
    <name type="scientific">Thyridium curvatum</name>
    <dbReference type="NCBI Taxonomy" id="1093900"/>
    <lineage>
        <taxon>Eukaryota</taxon>
        <taxon>Fungi</taxon>
        <taxon>Dikarya</taxon>
        <taxon>Ascomycota</taxon>
        <taxon>Pezizomycotina</taxon>
        <taxon>Sordariomycetes</taxon>
        <taxon>Sordariomycetidae</taxon>
        <taxon>Thyridiales</taxon>
        <taxon>Thyridiaceae</taxon>
        <taxon>Thyridium</taxon>
    </lineage>
</organism>
<name>A0A507AJK4_9PEZI</name>
<dbReference type="Pfam" id="PF09797">
    <property type="entry name" value="NatB_MDM20"/>
    <property type="match status" value="1"/>
</dbReference>
<sequence length="1026" mass="113955">MSSYGRYYRPALKQSVDVQLQTAFSDGNWSSVVRLADKRAKSTNDPYYEAVKVCAESQLESLTERCAAAVAVDVLVRKGTTPKDVEALELYEWACRDAQPPLDYAETLGVLRSRWVKANPRSLAGISCLQACLGQWDLVNAQQIAAILDKSGNASDRRYMYWSIALTYLLSTSPQCPESKKKIYGMLAVKQLERASEIAVTKAEQTGDKAKPAAVSDRDMREEEEFILYYKILKAQDARDDFVKKITNQHIGALKLFNEGKKHLLLEAIAAFKSWERWDLTFDFCQNVLSVTDLDGSPSFLASDWQIWKSFIAAAAKQSDPDKAFEVVQDVLQRFTSFKSKIAQMYVKNISRALVEIAFRMPPTLLSASTDPAQPSARVVQLCLFLEKHFDKSSVFDDLRSYVEEMSFVETRSLLDQVLPKMLEADSDPVRKTTLRLFSLKLRYFLTTCPQSLGQPTSSTAAPSDDVHILRYQCKTCESVVGKACPACLRQLSSDAIAAYEVVDADSDLVKQIPEMDKDSRVDLALLVAFSLLKLSGLFEDQEIVSTGPLTDVEMTPLLQAVVLLDAQLQRNTNDIPLRILLVQLYLLLGCGSYAYQLWTPLDVKRTIQDALSPLFFDRISSIAPGLFHGSRPLTEPLRSYYSSTLRDPAPVRIWDAFQSGSYSSILDMAEYDDRLRKSCTRVMAVVEERQAARAFGGRLEDLDDVPIFSEIDDATTLVNAIDYGSIPSLESSYVPSVARSLRLGPPLSNTRAHLSMLAEEYHELISYKPPKDYKPAKPNDAALKDRAFVLESLSSLHNSMTTFLHLAATPSHLTSAELSYFTILSLLAGALVTALTADRTAPVPSTFNLLTSSIKSALSSLRAAFLSTSSSSPSTSTPTPPLSEARTFYALSDQHTMSTLRDAALAIKHSAAFVLSHNEAQAQRDKSGRSNLHKEVLAEMRGLEALGGKTADEVRDSVRTLKERLGEGGWLDRVEEWCGLNGNGDETANALLRVVGGEIFVEEWIGRVLESWREGVKGWGMVRWE</sequence>
<keyword evidence="3" id="KW-1185">Reference proteome</keyword>